<keyword evidence="2" id="KW-1185">Reference proteome</keyword>
<name>A0A1Y2H842_9FUNG</name>
<protein>
    <submittedName>
        <fullName evidence="1">Uncharacterized protein</fullName>
    </submittedName>
</protein>
<evidence type="ECO:0000313" key="1">
    <source>
        <dbReference type="EMBL" id="ORZ30164.1"/>
    </source>
</evidence>
<evidence type="ECO:0000313" key="2">
    <source>
        <dbReference type="Proteomes" id="UP000193411"/>
    </source>
</evidence>
<reference evidence="1 2" key="1">
    <citation type="submission" date="2016-07" db="EMBL/GenBank/DDBJ databases">
        <title>Pervasive Adenine N6-methylation of Active Genes in Fungi.</title>
        <authorList>
            <consortium name="DOE Joint Genome Institute"/>
            <person name="Mondo S.J."/>
            <person name="Dannebaum R.O."/>
            <person name="Kuo R.C."/>
            <person name="Labutti K."/>
            <person name="Haridas S."/>
            <person name="Kuo A."/>
            <person name="Salamov A."/>
            <person name="Ahrendt S.R."/>
            <person name="Lipzen A."/>
            <person name="Sullivan W."/>
            <person name="Andreopoulos W.B."/>
            <person name="Clum A."/>
            <person name="Lindquist E."/>
            <person name="Daum C."/>
            <person name="Ramamoorthy G.K."/>
            <person name="Gryganskyi A."/>
            <person name="Culley D."/>
            <person name="Magnuson J.K."/>
            <person name="James T.Y."/>
            <person name="O'Malley M.A."/>
            <person name="Stajich J.E."/>
            <person name="Spatafora J.W."/>
            <person name="Visel A."/>
            <person name="Grigoriev I.V."/>
        </authorList>
    </citation>
    <scope>NUCLEOTIDE SEQUENCE [LARGE SCALE GENOMIC DNA]</scope>
    <source>
        <strain evidence="1 2">PL171</strain>
    </source>
</reference>
<dbReference type="AlphaFoldDB" id="A0A1Y2H842"/>
<dbReference type="EMBL" id="MCFL01000098">
    <property type="protein sequence ID" value="ORZ30164.1"/>
    <property type="molecule type" value="Genomic_DNA"/>
</dbReference>
<comment type="caution">
    <text evidence="1">The sequence shown here is derived from an EMBL/GenBank/DDBJ whole genome shotgun (WGS) entry which is preliminary data.</text>
</comment>
<dbReference type="Proteomes" id="UP000193411">
    <property type="component" value="Unassembled WGS sequence"/>
</dbReference>
<accession>A0A1Y2H842</accession>
<gene>
    <name evidence="1" type="ORF">BCR44DRAFT_1445896</name>
</gene>
<sequence>MAVTGRKGAKSVSAVSDGALLAASAAQVADIDPVDDCSVDVGEGDVRMALRSRSTCSCASGSRMNWAESRMDWMRKSHVDEDTSCR</sequence>
<organism evidence="1 2">
    <name type="scientific">Catenaria anguillulae PL171</name>
    <dbReference type="NCBI Taxonomy" id="765915"/>
    <lineage>
        <taxon>Eukaryota</taxon>
        <taxon>Fungi</taxon>
        <taxon>Fungi incertae sedis</taxon>
        <taxon>Blastocladiomycota</taxon>
        <taxon>Blastocladiomycetes</taxon>
        <taxon>Blastocladiales</taxon>
        <taxon>Catenariaceae</taxon>
        <taxon>Catenaria</taxon>
    </lineage>
</organism>
<proteinExistence type="predicted"/>